<evidence type="ECO:0000256" key="1">
    <source>
        <dbReference type="SAM" id="MobiDB-lite"/>
    </source>
</evidence>
<feature type="domain" description="dUTPase-like" evidence="2">
    <location>
        <begin position="127"/>
        <end position="204"/>
    </location>
</feature>
<dbReference type="SUPFAM" id="SSF46785">
    <property type="entry name" value="Winged helix' DNA-binding domain"/>
    <property type="match status" value="1"/>
</dbReference>
<evidence type="ECO:0000313" key="4">
    <source>
        <dbReference type="Proteomes" id="UP000738126"/>
    </source>
</evidence>
<dbReference type="Proteomes" id="UP000738126">
    <property type="component" value="Unassembled WGS sequence"/>
</dbReference>
<proteinExistence type="predicted"/>
<protein>
    <recommendedName>
        <fullName evidence="2">dUTPase-like domain-containing protein</fullName>
    </recommendedName>
</protein>
<dbReference type="RefSeq" id="WP_200255822.1">
    <property type="nucleotide sequence ID" value="NZ_NRSH01000003.1"/>
</dbReference>
<dbReference type="InterPro" id="IPR036157">
    <property type="entry name" value="dUTPase-like_sf"/>
</dbReference>
<feature type="compositionally biased region" description="Low complexity" evidence="1">
    <location>
        <begin position="93"/>
        <end position="105"/>
    </location>
</feature>
<feature type="region of interest" description="Disordered" evidence="1">
    <location>
        <begin position="93"/>
        <end position="140"/>
    </location>
</feature>
<dbReference type="Gene3D" id="2.70.40.10">
    <property type="match status" value="1"/>
</dbReference>
<dbReference type="EMBL" id="NRSH01000003">
    <property type="protein sequence ID" value="MBK1725560.1"/>
    <property type="molecule type" value="Genomic_DNA"/>
</dbReference>
<dbReference type="InterPro" id="IPR036390">
    <property type="entry name" value="WH_DNA-bd_sf"/>
</dbReference>
<feature type="region of interest" description="Disordered" evidence="1">
    <location>
        <begin position="190"/>
        <end position="250"/>
    </location>
</feature>
<dbReference type="Pfam" id="PF13730">
    <property type="entry name" value="HTH_36"/>
    <property type="match status" value="1"/>
</dbReference>
<dbReference type="Gene3D" id="1.10.10.10">
    <property type="entry name" value="Winged helix-like DNA-binding domain superfamily/Winged helix DNA-binding domain"/>
    <property type="match status" value="1"/>
</dbReference>
<accession>A0ABS1E463</accession>
<dbReference type="SUPFAM" id="SSF51283">
    <property type="entry name" value="dUTPase-like"/>
    <property type="match status" value="1"/>
</dbReference>
<sequence length="277" mass="28952">MSLAATRWAWAQRVPPSAKLVLLALADCVHSRGQVAVCWPSVSRVARMTGLGRRTVYKALDTLEAAGLVARLPGRKGRTTVYRLRLASGEAGAVAEPAPAAQEAAPEPPPEPAAPAADGAAGEAPQRSGQHRAGELTAEQEGRFRGEITVVLHNHGAYPVDISAGEPVAQLLIVPLAAAGVVADVATRASTRSRRRCSAGRRSSSGAARSWRCRPTSRLGWWSRSGSSPTASSAAPGARASIGTGSSARCGARDWAVTRRVTHKPRSLFGEPERPLA</sequence>
<feature type="compositionally biased region" description="Low complexity" evidence="1">
    <location>
        <begin position="114"/>
        <end position="125"/>
    </location>
</feature>
<comment type="caution">
    <text evidence="3">The sequence shown here is derived from an EMBL/GenBank/DDBJ whole genome shotgun (WGS) entry which is preliminary data.</text>
</comment>
<gene>
    <name evidence="3" type="ORF">CKO13_00655</name>
</gene>
<name>A0ABS1E463_9GAMM</name>
<evidence type="ECO:0000313" key="3">
    <source>
        <dbReference type="EMBL" id="MBK1725560.1"/>
    </source>
</evidence>
<evidence type="ECO:0000259" key="2">
    <source>
        <dbReference type="Pfam" id="PF00692"/>
    </source>
</evidence>
<dbReference type="Pfam" id="PF00692">
    <property type="entry name" value="dUTPase"/>
    <property type="match status" value="1"/>
</dbReference>
<dbReference type="InterPro" id="IPR029054">
    <property type="entry name" value="dUTPase-like"/>
</dbReference>
<feature type="compositionally biased region" description="Low complexity" evidence="1">
    <location>
        <begin position="200"/>
        <end position="241"/>
    </location>
</feature>
<keyword evidence="4" id="KW-1185">Reference proteome</keyword>
<reference evidence="3 4" key="1">
    <citation type="journal article" date="2020" name="Microorganisms">
        <title>Osmotic Adaptation and Compatible Solute Biosynthesis of Phototrophic Bacteria as Revealed from Genome Analyses.</title>
        <authorList>
            <person name="Imhoff J.F."/>
            <person name="Rahn T."/>
            <person name="Kunzel S."/>
            <person name="Keller A."/>
            <person name="Neulinger S.C."/>
        </authorList>
    </citation>
    <scope>NUCLEOTIDE SEQUENCE [LARGE SCALE GENOMIC DNA]</scope>
    <source>
        <strain evidence="3 4">DSM 15116</strain>
    </source>
</reference>
<dbReference type="InterPro" id="IPR036388">
    <property type="entry name" value="WH-like_DNA-bd_sf"/>
</dbReference>
<organism evidence="3 4">
    <name type="scientific">Halorhodospira neutriphila</name>
    <dbReference type="NCBI Taxonomy" id="168379"/>
    <lineage>
        <taxon>Bacteria</taxon>
        <taxon>Pseudomonadati</taxon>
        <taxon>Pseudomonadota</taxon>
        <taxon>Gammaproteobacteria</taxon>
        <taxon>Chromatiales</taxon>
        <taxon>Ectothiorhodospiraceae</taxon>
        <taxon>Halorhodospira</taxon>
    </lineage>
</organism>